<organism evidence="3 4">
    <name type="scientific">Macrostomum lignano</name>
    <dbReference type="NCBI Taxonomy" id="282301"/>
    <lineage>
        <taxon>Eukaryota</taxon>
        <taxon>Metazoa</taxon>
        <taxon>Spiralia</taxon>
        <taxon>Lophotrochozoa</taxon>
        <taxon>Platyhelminthes</taxon>
        <taxon>Rhabditophora</taxon>
        <taxon>Macrostomorpha</taxon>
        <taxon>Macrostomida</taxon>
        <taxon>Macrostomidae</taxon>
        <taxon>Macrostomum</taxon>
    </lineage>
</organism>
<protein>
    <submittedName>
        <fullName evidence="4">CASPASE_P10 domain-containing protein</fullName>
    </submittedName>
</protein>
<dbReference type="InterPro" id="IPR029030">
    <property type="entry name" value="Caspase-like_dom_sf"/>
</dbReference>
<dbReference type="InterPro" id="IPR002138">
    <property type="entry name" value="Pept_C14_p10"/>
</dbReference>
<evidence type="ECO:0000259" key="2">
    <source>
        <dbReference type="PROSITE" id="PS50207"/>
    </source>
</evidence>
<dbReference type="AlphaFoldDB" id="A0A1I8I2P8"/>
<dbReference type="PROSITE" id="PS50207">
    <property type="entry name" value="CASPASE_P10"/>
    <property type="match status" value="1"/>
</dbReference>
<dbReference type="GO" id="GO:0006508">
    <property type="term" value="P:proteolysis"/>
    <property type="evidence" value="ECO:0007669"/>
    <property type="project" value="InterPro"/>
</dbReference>
<evidence type="ECO:0000256" key="1">
    <source>
        <dbReference type="SAM" id="MobiDB-lite"/>
    </source>
</evidence>
<dbReference type="WBParaSite" id="maker-uti_cns_0009397-snap-gene-0.14-mRNA-1">
    <property type="protein sequence ID" value="maker-uti_cns_0009397-snap-gene-0.14-mRNA-1"/>
    <property type="gene ID" value="maker-uti_cns_0009397-snap-gene-0.14"/>
</dbReference>
<accession>A0A1I8I2P8</accession>
<proteinExistence type="predicted"/>
<dbReference type="GO" id="GO:0004197">
    <property type="term" value="F:cysteine-type endopeptidase activity"/>
    <property type="evidence" value="ECO:0007669"/>
    <property type="project" value="InterPro"/>
</dbReference>
<reference evidence="4" key="1">
    <citation type="submission" date="2016-11" db="UniProtKB">
        <authorList>
            <consortium name="WormBaseParasite"/>
        </authorList>
    </citation>
    <scope>IDENTIFICATION</scope>
</reference>
<name>A0A1I8I2P8_9PLAT</name>
<feature type="region of interest" description="Disordered" evidence="1">
    <location>
        <begin position="138"/>
        <end position="171"/>
    </location>
</feature>
<evidence type="ECO:0000313" key="3">
    <source>
        <dbReference type="Proteomes" id="UP000095280"/>
    </source>
</evidence>
<evidence type="ECO:0000313" key="4">
    <source>
        <dbReference type="WBParaSite" id="maker-uti_cns_0009397-snap-gene-0.14-mRNA-1"/>
    </source>
</evidence>
<keyword evidence="3" id="KW-1185">Reference proteome</keyword>
<dbReference type="Gene3D" id="3.30.70.1470">
    <property type="entry name" value="Caspase-like"/>
    <property type="match status" value="1"/>
</dbReference>
<dbReference type="SUPFAM" id="SSF52129">
    <property type="entry name" value="Caspase-like"/>
    <property type="match status" value="1"/>
</dbReference>
<dbReference type="Proteomes" id="UP000095280">
    <property type="component" value="Unplaced"/>
</dbReference>
<sequence>MAYSGSRLISSLCWVFHQHAGQEDVLTMINKVNDHMTCGKDKGVNSDTGNPEETQRQLPSWLVETTRKFYLVKVIPASDRSQADMQDELQCSLASLGCFFTSNETRELASHYEDAADTHRRLCGELLQKYSRRKDELLKEKMENSKLRDELAKQTMEENSKLQDEIDSREK</sequence>
<feature type="domain" description="Caspase family p10" evidence="2">
    <location>
        <begin position="1"/>
        <end position="73"/>
    </location>
</feature>